<feature type="compositionally biased region" description="Polar residues" evidence="1">
    <location>
        <begin position="1"/>
        <end position="10"/>
    </location>
</feature>
<evidence type="ECO:0000256" key="1">
    <source>
        <dbReference type="SAM" id="MobiDB-lite"/>
    </source>
</evidence>
<dbReference type="Proteomes" id="UP001152622">
    <property type="component" value="Chromosome 9"/>
</dbReference>
<gene>
    <name evidence="2" type="ORF">SKAU_G00256160</name>
</gene>
<evidence type="ECO:0000313" key="3">
    <source>
        <dbReference type="Proteomes" id="UP001152622"/>
    </source>
</evidence>
<dbReference type="EMBL" id="JAINUF010000009">
    <property type="protein sequence ID" value="KAJ8350486.1"/>
    <property type="molecule type" value="Genomic_DNA"/>
</dbReference>
<feature type="region of interest" description="Disordered" evidence="1">
    <location>
        <begin position="102"/>
        <end position="183"/>
    </location>
</feature>
<comment type="caution">
    <text evidence="2">The sequence shown here is derived from an EMBL/GenBank/DDBJ whole genome shotgun (WGS) entry which is preliminary data.</text>
</comment>
<feature type="region of interest" description="Disordered" evidence="1">
    <location>
        <begin position="1"/>
        <end position="47"/>
    </location>
</feature>
<keyword evidence="3" id="KW-1185">Reference proteome</keyword>
<evidence type="ECO:0000313" key="2">
    <source>
        <dbReference type="EMBL" id="KAJ8350486.1"/>
    </source>
</evidence>
<accession>A0A9Q1F408</accession>
<sequence length="183" mass="20193">MDLNSPSSRGTAPDFRDFCSVPDGRTICRPPGQKPEGERGYGAESAHQTNANDCDQVGYKGVLLKQLMNTLHLMITWKFPPIRIRERRFRVPATQLAAARRCEAAEAGDSDSIKRPIIRDRDPARGAAEREDVINERATERSDDSASARGRRTLAIHFPRSALGKQSDPSPREPGSALPTRGD</sequence>
<dbReference type="AlphaFoldDB" id="A0A9Q1F408"/>
<name>A0A9Q1F408_SYNKA</name>
<proteinExistence type="predicted"/>
<reference evidence="2" key="1">
    <citation type="journal article" date="2023" name="Science">
        <title>Genome structures resolve the early diversification of teleost fishes.</title>
        <authorList>
            <person name="Parey E."/>
            <person name="Louis A."/>
            <person name="Montfort J."/>
            <person name="Bouchez O."/>
            <person name="Roques C."/>
            <person name="Iampietro C."/>
            <person name="Lluch J."/>
            <person name="Castinel A."/>
            <person name="Donnadieu C."/>
            <person name="Desvignes T."/>
            <person name="Floi Bucao C."/>
            <person name="Jouanno E."/>
            <person name="Wen M."/>
            <person name="Mejri S."/>
            <person name="Dirks R."/>
            <person name="Jansen H."/>
            <person name="Henkel C."/>
            <person name="Chen W.J."/>
            <person name="Zahm M."/>
            <person name="Cabau C."/>
            <person name="Klopp C."/>
            <person name="Thompson A.W."/>
            <person name="Robinson-Rechavi M."/>
            <person name="Braasch I."/>
            <person name="Lecointre G."/>
            <person name="Bobe J."/>
            <person name="Postlethwait J.H."/>
            <person name="Berthelot C."/>
            <person name="Roest Crollius H."/>
            <person name="Guiguen Y."/>
        </authorList>
    </citation>
    <scope>NUCLEOTIDE SEQUENCE</scope>
    <source>
        <strain evidence="2">WJC10195</strain>
    </source>
</reference>
<feature type="compositionally biased region" description="Basic and acidic residues" evidence="1">
    <location>
        <begin position="111"/>
        <end position="146"/>
    </location>
</feature>
<protein>
    <submittedName>
        <fullName evidence="2">Uncharacterized protein</fullName>
    </submittedName>
</protein>
<organism evidence="2 3">
    <name type="scientific">Synaphobranchus kaupii</name>
    <name type="common">Kaup's arrowtooth eel</name>
    <dbReference type="NCBI Taxonomy" id="118154"/>
    <lineage>
        <taxon>Eukaryota</taxon>
        <taxon>Metazoa</taxon>
        <taxon>Chordata</taxon>
        <taxon>Craniata</taxon>
        <taxon>Vertebrata</taxon>
        <taxon>Euteleostomi</taxon>
        <taxon>Actinopterygii</taxon>
        <taxon>Neopterygii</taxon>
        <taxon>Teleostei</taxon>
        <taxon>Anguilliformes</taxon>
        <taxon>Synaphobranchidae</taxon>
        <taxon>Synaphobranchus</taxon>
    </lineage>
</organism>